<keyword evidence="2 5" id="KW-0808">Transferase</keyword>
<dbReference type="SMART" id="SM00563">
    <property type="entry name" value="PlsC"/>
    <property type="match status" value="1"/>
</dbReference>
<evidence type="ECO:0000256" key="2">
    <source>
        <dbReference type="ARBA" id="ARBA00022679"/>
    </source>
</evidence>
<dbReference type="GO" id="GO:0003841">
    <property type="term" value="F:1-acylglycerol-3-phosphate O-acyltransferase activity"/>
    <property type="evidence" value="ECO:0007669"/>
    <property type="project" value="TreeGrafter"/>
</dbReference>
<evidence type="ECO:0000313" key="5">
    <source>
        <dbReference type="EMBL" id="AEV27924.1"/>
    </source>
</evidence>
<dbReference type="AlphaFoldDB" id="G8QT19"/>
<dbReference type="PANTHER" id="PTHR10434:SF11">
    <property type="entry name" value="1-ACYL-SN-GLYCEROL-3-PHOSPHATE ACYLTRANSFERASE"/>
    <property type="match status" value="1"/>
</dbReference>
<dbReference type="PANTHER" id="PTHR10434">
    <property type="entry name" value="1-ACYL-SN-GLYCEROL-3-PHOSPHATE ACYLTRANSFERASE"/>
    <property type="match status" value="1"/>
</dbReference>
<sequence>MNALFRTLFRMFFRINLGELEKIPRKGPYLMMVNHTSALDGPMLYVFLQPMKLVALAKKQLWEKKFTAYVMNSWHSIPVDRENMGRETMEACFSVLDRGDVLAMAPEGTRSHDGNLQQGKAGIAYIAHKKQIPMVPVAVYGFNDPSYKKKLFRRRPITIAVGKPFEIIQKGGRLDASMRQEIIDEIMLRLAENMPKKHWGYYKDHVIDYQLTKTLQEGLLS</sequence>
<keyword evidence="3 5" id="KW-0012">Acyltransferase</keyword>
<gene>
    <name evidence="5" type="ordered locus">SpiGrapes_0060</name>
</gene>
<comment type="pathway">
    <text evidence="1">Lipid metabolism.</text>
</comment>
<reference evidence="5 6" key="1">
    <citation type="submission" date="2011-11" db="EMBL/GenBank/DDBJ databases">
        <title>Complete sequence of Spirochaeta sp. grapes.</title>
        <authorList>
            <consortium name="US DOE Joint Genome Institute"/>
            <person name="Lucas S."/>
            <person name="Han J."/>
            <person name="Lapidus A."/>
            <person name="Cheng J.-F."/>
            <person name="Goodwin L."/>
            <person name="Pitluck S."/>
            <person name="Peters L."/>
            <person name="Ovchinnikova G."/>
            <person name="Munk A.C."/>
            <person name="Detter J.C."/>
            <person name="Han C."/>
            <person name="Tapia R."/>
            <person name="Land M."/>
            <person name="Hauser L."/>
            <person name="Kyrpides N."/>
            <person name="Ivanova N."/>
            <person name="Pagani I."/>
            <person name="Ritalahtilisa K."/>
            <person name="Loeffler F."/>
            <person name="Woyke T."/>
        </authorList>
    </citation>
    <scope>NUCLEOTIDE SEQUENCE [LARGE SCALE GENOMIC DNA]</scope>
    <source>
        <strain evidence="6">ATCC BAA-1885 / DSM 22778 / Grapes</strain>
    </source>
</reference>
<evidence type="ECO:0000256" key="1">
    <source>
        <dbReference type="ARBA" id="ARBA00005189"/>
    </source>
</evidence>
<keyword evidence="6" id="KW-1185">Reference proteome</keyword>
<dbReference type="EMBL" id="CP003155">
    <property type="protein sequence ID" value="AEV27924.1"/>
    <property type="molecule type" value="Genomic_DNA"/>
</dbReference>
<dbReference type="CDD" id="cd07989">
    <property type="entry name" value="LPLAT_AGPAT-like"/>
    <property type="match status" value="1"/>
</dbReference>
<dbReference type="SUPFAM" id="SSF69593">
    <property type="entry name" value="Glycerol-3-phosphate (1)-acyltransferase"/>
    <property type="match status" value="1"/>
</dbReference>
<accession>G8QT19</accession>
<dbReference type="HOGENOM" id="CLU_027938_4_5_12"/>
<proteinExistence type="predicted"/>
<dbReference type="Pfam" id="PF01553">
    <property type="entry name" value="Acyltransferase"/>
    <property type="match status" value="1"/>
</dbReference>
<dbReference type="eggNOG" id="COG0204">
    <property type="taxonomic scope" value="Bacteria"/>
</dbReference>
<name>G8QT19_SPHPG</name>
<organism evidence="5 6">
    <name type="scientific">Sphaerochaeta pleomorpha (strain ATCC BAA-1885 / DSM 22778 / Grapes)</name>
    <dbReference type="NCBI Taxonomy" id="158190"/>
    <lineage>
        <taxon>Bacteria</taxon>
        <taxon>Pseudomonadati</taxon>
        <taxon>Spirochaetota</taxon>
        <taxon>Spirochaetia</taxon>
        <taxon>Spirochaetales</taxon>
        <taxon>Sphaerochaetaceae</taxon>
        <taxon>Sphaerochaeta</taxon>
    </lineage>
</organism>
<evidence type="ECO:0000259" key="4">
    <source>
        <dbReference type="SMART" id="SM00563"/>
    </source>
</evidence>
<dbReference type="GO" id="GO:0006654">
    <property type="term" value="P:phosphatidic acid biosynthetic process"/>
    <property type="evidence" value="ECO:0007669"/>
    <property type="project" value="TreeGrafter"/>
</dbReference>
<evidence type="ECO:0000313" key="6">
    <source>
        <dbReference type="Proteomes" id="UP000005632"/>
    </source>
</evidence>
<dbReference type="InterPro" id="IPR002123">
    <property type="entry name" value="Plipid/glycerol_acylTrfase"/>
</dbReference>
<dbReference type="KEGG" id="sgp:SpiGrapes_0060"/>
<evidence type="ECO:0000256" key="3">
    <source>
        <dbReference type="ARBA" id="ARBA00023315"/>
    </source>
</evidence>
<protein>
    <submittedName>
        <fullName evidence="5">1-acyl-sn-glycerol-3-phosphate acyltransferase</fullName>
    </submittedName>
</protein>
<dbReference type="Proteomes" id="UP000005632">
    <property type="component" value="Chromosome"/>
</dbReference>
<feature type="domain" description="Phospholipid/glycerol acyltransferase" evidence="4">
    <location>
        <begin position="29"/>
        <end position="142"/>
    </location>
</feature>
<dbReference type="STRING" id="158190.SpiGrapes_0060"/>